<keyword evidence="4" id="KW-0597">Phosphoprotein</keyword>
<feature type="domain" description="Nicotinate/nicotinamide phosphoribosyltransferase" evidence="10">
    <location>
        <begin position="156"/>
        <end position="333"/>
    </location>
</feature>
<dbReference type="Gene3D" id="3.20.140.10">
    <property type="entry name" value="nicotinate phosphoribosyltransferase"/>
    <property type="match status" value="1"/>
</dbReference>
<dbReference type="SUPFAM" id="SSF54675">
    <property type="entry name" value="Nicotinate/Quinolinate PRTase N-terminal domain-like"/>
    <property type="match status" value="1"/>
</dbReference>
<dbReference type="InterPro" id="IPR013785">
    <property type="entry name" value="Aldolase_TIM"/>
</dbReference>
<dbReference type="Gene3D" id="3.20.20.70">
    <property type="entry name" value="Aldolase class I"/>
    <property type="match status" value="1"/>
</dbReference>
<keyword evidence="7 9" id="KW-0808">Transferase</keyword>
<evidence type="ECO:0000256" key="7">
    <source>
        <dbReference type="ARBA" id="ARBA00022679"/>
    </source>
</evidence>
<sequence>MKTTINDSLALHTDLYEINMMKTYWDAGKADQQAVFEVYFRNNPFDSGYAIFAGLERVIQYVQGLKFTEDDIDYLRETQNYPEEFLAYLADYHFDASIRSMEEGEIVFNNEPIMQIKGSLADCTLVETAILNIINYQTLIATKASRIRNVAGDDNLAEFGARRAQEMDAAIWGARAAYIGGFNSTSNVRAGKLFNIPISGTHAHAMVQAYQNDYEAFKAYAASHEKCTFLVDTYDTLRSGVPNAIRVANEMEDKSRFVGVRIDSGDISYLSTRIRKMLDDAGYPDAIIVASNDLDEKTILNLKMQGAKVDAWGVGTQLITAFDQPALGAVYKLCCIEDASGELVPTMKLSSSPDKMTTPGEKQIWRITRKKDGKSEGDYVTGINEDPTHEESIFMFHPTYTYVNKTVRHFNARPLLRTIFDKGELVYDVPAIDDIRDFSREHLDALWEEYRRMLNPEPYPVDLSQQLYDLKMNSIAEIRQRVAEDCKTFDLDEDLNLNFK</sequence>
<dbReference type="GO" id="GO:0005829">
    <property type="term" value="C:cytosol"/>
    <property type="evidence" value="ECO:0007669"/>
    <property type="project" value="TreeGrafter"/>
</dbReference>
<keyword evidence="6 9" id="KW-0662">Pyridine nucleotide biosynthesis</keyword>
<dbReference type="Pfam" id="PF17956">
    <property type="entry name" value="NAPRTase_C"/>
    <property type="match status" value="1"/>
</dbReference>
<dbReference type="NCBIfam" id="NF006694">
    <property type="entry name" value="PRK09243.1-1"/>
    <property type="match status" value="1"/>
</dbReference>
<dbReference type="PANTHER" id="PTHR11098">
    <property type="entry name" value="NICOTINATE PHOSPHORIBOSYLTRANSFERASE"/>
    <property type="match status" value="1"/>
</dbReference>
<keyword evidence="13" id="KW-0328">Glycosyltransferase</keyword>
<dbReference type="OrthoDB" id="9770610at2"/>
<evidence type="ECO:0000256" key="2">
    <source>
        <dbReference type="ARBA" id="ARBA00010897"/>
    </source>
</evidence>
<dbReference type="GO" id="GO:0034355">
    <property type="term" value="P:NAD+ biosynthetic process via the salvage pathway"/>
    <property type="evidence" value="ECO:0007669"/>
    <property type="project" value="UniProtKB-ARBA"/>
</dbReference>
<evidence type="ECO:0000313" key="13">
    <source>
        <dbReference type="EMBL" id="RPA65462.1"/>
    </source>
</evidence>
<evidence type="ECO:0000256" key="5">
    <source>
        <dbReference type="ARBA" id="ARBA00022598"/>
    </source>
</evidence>
<comment type="PTM">
    <text evidence="9">Transiently phosphorylated on a His residue during the reaction cycle. Phosphorylation strongly increases the affinity for substrates and increases the rate of nicotinate D-ribonucleotide production. Dephosphorylation regenerates the low-affinity form of the enzyme, leading to product release.</text>
</comment>
<dbReference type="PANTHER" id="PTHR11098:SF1">
    <property type="entry name" value="NICOTINATE PHOSPHORIBOSYLTRANSFERASE"/>
    <property type="match status" value="1"/>
</dbReference>
<evidence type="ECO:0000256" key="1">
    <source>
        <dbReference type="ARBA" id="ARBA00004952"/>
    </source>
</evidence>
<dbReference type="SUPFAM" id="SSF51690">
    <property type="entry name" value="Nicotinate/Quinolinate PRTase C-terminal domain-like"/>
    <property type="match status" value="1"/>
</dbReference>
<evidence type="ECO:0000313" key="14">
    <source>
        <dbReference type="Proteomes" id="UP000273977"/>
    </source>
</evidence>
<evidence type="ECO:0000256" key="6">
    <source>
        <dbReference type="ARBA" id="ARBA00022642"/>
    </source>
</evidence>
<dbReference type="InterPro" id="IPR036068">
    <property type="entry name" value="Nicotinate_pribotase-like_C"/>
</dbReference>
<comment type="pathway">
    <text evidence="1 9">Cofactor biosynthesis; NAD(+) biosynthesis; nicotinate D-ribonucleotide from nicotinate: step 1/1.</text>
</comment>
<dbReference type="InterPro" id="IPR006405">
    <property type="entry name" value="Nic_PRibTrfase_pncB"/>
</dbReference>
<dbReference type="FunFam" id="3.20.20.70:FF:000076">
    <property type="entry name" value="Nicotinate phosphoribosyltransferase"/>
    <property type="match status" value="1"/>
</dbReference>
<evidence type="ECO:0000259" key="12">
    <source>
        <dbReference type="Pfam" id="PF17956"/>
    </source>
</evidence>
<dbReference type="EMBL" id="RKMG01000001">
    <property type="protein sequence ID" value="RPA65462.1"/>
    <property type="molecule type" value="Genomic_DNA"/>
</dbReference>
<evidence type="ECO:0000256" key="3">
    <source>
        <dbReference type="ARBA" id="ARBA00013236"/>
    </source>
</evidence>
<dbReference type="CDD" id="cd01570">
    <property type="entry name" value="NAPRTase_A"/>
    <property type="match status" value="1"/>
</dbReference>
<keyword evidence="5 9" id="KW-0436">Ligase</keyword>
<keyword evidence="14" id="KW-1185">Reference proteome</keyword>
<dbReference type="AlphaFoldDB" id="A0A3N4GRM2"/>
<evidence type="ECO:0000256" key="9">
    <source>
        <dbReference type="RuleBase" id="RU365100"/>
    </source>
</evidence>
<proteinExistence type="inferred from homology"/>
<feature type="domain" description="Nicotinate phosphoribosyltransferase N-terminal" evidence="11">
    <location>
        <begin position="11"/>
        <end position="135"/>
    </location>
</feature>
<organism evidence="13 14">
    <name type="scientific">Aerococcus agrisoli</name>
    <dbReference type="NCBI Taxonomy" id="2487350"/>
    <lineage>
        <taxon>Bacteria</taxon>
        <taxon>Bacillati</taxon>
        <taxon>Bacillota</taxon>
        <taxon>Bacilli</taxon>
        <taxon>Lactobacillales</taxon>
        <taxon>Aerococcaceae</taxon>
        <taxon>Aerococcus</taxon>
    </lineage>
</organism>
<comment type="function">
    <text evidence="9">Catalyzes the first step in the biosynthesis of NAD from nicotinic acid, the ATP-dependent synthesis of beta-nicotinate D-ribonucleotide from nicotinate and 5-phospho-D-ribose 1-phosphate.</text>
</comment>
<dbReference type="GO" id="GO:0047280">
    <property type="term" value="F:nicotinamide phosphoribosyltransferase activity"/>
    <property type="evidence" value="ECO:0007669"/>
    <property type="project" value="UniProtKB-ARBA"/>
</dbReference>
<accession>A0A3N4GRM2</accession>
<evidence type="ECO:0000259" key="11">
    <source>
        <dbReference type="Pfam" id="PF17767"/>
    </source>
</evidence>
<dbReference type="Pfam" id="PF04095">
    <property type="entry name" value="NAPRTase"/>
    <property type="match status" value="1"/>
</dbReference>
<evidence type="ECO:0000256" key="8">
    <source>
        <dbReference type="ARBA" id="ARBA00048668"/>
    </source>
</evidence>
<dbReference type="GO" id="GO:0004516">
    <property type="term" value="F:nicotinate phosphoribosyltransferase activity"/>
    <property type="evidence" value="ECO:0007669"/>
    <property type="project" value="UniProtKB-UniRule"/>
</dbReference>
<dbReference type="RefSeq" id="WP_123778997.1">
    <property type="nucleotide sequence ID" value="NZ_RKMG01000001.1"/>
</dbReference>
<dbReference type="InterPro" id="IPR040727">
    <property type="entry name" value="NAPRTase_N"/>
</dbReference>
<dbReference type="NCBIfam" id="NF009131">
    <property type="entry name" value="PRK12484.1"/>
    <property type="match status" value="1"/>
</dbReference>
<dbReference type="InterPro" id="IPR007229">
    <property type="entry name" value="Nic_PRibTrfase-Fam"/>
</dbReference>
<dbReference type="InterPro" id="IPR041619">
    <property type="entry name" value="NAPRTase_C"/>
</dbReference>
<gene>
    <name evidence="13" type="ORF">EF384_00215</name>
</gene>
<comment type="caution">
    <text evidence="13">The sequence shown here is derived from an EMBL/GenBank/DDBJ whole genome shotgun (WGS) entry which is preliminary data.</text>
</comment>
<dbReference type="Proteomes" id="UP000273977">
    <property type="component" value="Unassembled WGS sequence"/>
</dbReference>
<dbReference type="InterPro" id="IPR041525">
    <property type="entry name" value="N/Namide_PRibTrfase"/>
</dbReference>
<comment type="catalytic activity">
    <reaction evidence="8 9">
        <text>5-phospho-alpha-D-ribose 1-diphosphate + nicotinate + ATP + H2O = nicotinate beta-D-ribonucleotide + ADP + phosphate + diphosphate</text>
        <dbReference type="Rhea" id="RHEA:36163"/>
        <dbReference type="ChEBI" id="CHEBI:15377"/>
        <dbReference type="ChEBI" id="CHEBI:30616"/>
        <dbReference type="ChEBI" id="CHEBI:32544"/>
        <dbReference type="ChEBI" id="CHEBI:33019"/>
        <dbReference type="ChEBI" id="CHEBI:43474"/>
        <dbReference type="ChEBI" id="CHEBI:57502"/>
        <dbReference type="ChEBI" id="CHEBI:58017"/>
        <dbReference type="ChEBI" id="CHEBI:456216"/>
        <dbReference type="EC" id="6.3.4.21"/>
    </reaction>
</comment>
<evidence type="ECO:0000256" key="4">
    <source>
        <dbReference type="ARBA" id="ARBA00022553"/>
    </source>
</evidence>
<comment type="similarity">
    <text evidence="2 9">Belongs to the NAPRTase family.</text>
</comment>
<dbReference type="NCBIfam" id="NF006695">
    <property type="entry name" value="PRK09243.1-2"/>
    <property type="match status" value="1"/>
</dbReference>
<dbReference type="NCBIfam" id="TIGR01513">
    <property type="entry name" value="NAPRTase_put"/>
    <property type="match status" value="1"/>
</dbReference>
<protein>
    <recommendedName>
        <fullName evidence="3 9">Nicotinate phosphoribosyltransferase</fullName>
        <ecNumber evidence="3 9">6.3.4.21</ecNumber>
    </recommendedName>
</protein>
<dbReference type="PIRSF" id="PIRSF000484">
    <property type="entry name" value="NAPRT"/>
    <property type="match status" value="1"/>
</dbReference>
<dbReference type="EC" id="6.3.4.21" evidence="3 9"/>
<dbReference type="Pfam" id="PF17767">
    <property type="entry name" value="NAPRTase_N"/>
    <property type="match status" value="1"/>
</dbReference>
<reference evidence="13 14" key="1">
    <citation type="submission" date="2018-11" db="EMBL/GenBank/DDBJ databases">
        <title>Aerococcus sp. SJQ22, whole genome shotgun sequence.</title>
        <authorList>
            <person name="Sun L."/>
            <person name="Gao X."/>
            <person name="Chen W."/>
            <person name="Huang K."/>
        </authorList>
    </citation>
    <scope>NUCLEOTIDE SEQUENCE [LARGE SCALE GENOMIC DNA]</scope>
    <source>
        <strain evidence="13 14">SJQ22</strain>
    </source>
</reference>
<evidence type="ECO:0000259" key="10">
    <source>
        <dbReference type="Pfam" id="PF04095"/>
    </source>
</evidence>
<feature type="domain" description="Nicotinate phosphoribosyltransferase C-terminal" evidence="12">
    <location>
        <begin position="361"/>
        <end position="471"/>
    </location>
</feature>
<dbReference type="UniPathway" id="UPA00253">
    <property type="reaction ID" value="UER00457"/>
</dbReference>
<name>A0A3N4GRM2_9LACT</name>